<comment type="caution">
    <text evidence="2">The sequence shown here is derived from an EMBL/GenBank/DDBJ whole genome shotgun (WGS) entry which is preliminary data.</text>
</comment>
<feature type="transmembrane region" description="Helical" evidence="1">
    <location>
        <begin position="328"/>
        <end position="349"/>
    </location>
</feature>
<organism evidence="2 3">
    <name type="scientific">Ruminococcus difficilis</name>
    <dbReference type="NCBI Taxonomy" id="2763069"/>
    <lineage>
        <taxon>Bacteria</taxon>
        <taxon>Bacillati</taxon>
        <taxon>Bacillota</taxon>
        <taxon>Clostridia</taxon>
        <taxon>Eubacteriales</taxon>
        <taxon>Oscillospiraceae</taxon>
        <taxon>Ruminococcus</taxon>
    </lineage>
</organism>
<proteinExistence type="predicted"/>
<feature type="transmembrane region" description="Helical" evidence="1">
    <location>
        <begin position="361"/>
        <end position="385"/>
    </location>
</feature>
<name>A0A934WUF0_9FIRM</name>
<evidence type="ECO:0000313" key="3">
    <source>
        <dbReference type="Proteomes" id="UP000633365"/>
    </source>
</evidence>
<feature type="transmembrane region" description="Helical" evidence="1">
    <location>
        <begin position="130"/>
        <end position="148"/>
    </location>
</feature>
<feature type="transmembrane region" description="Helical" evidence="1">
    <location>
        <begin position="79"/>
        <end position="103"/>
    </location>
</feature>
<feature type="transmembrane region" description="Helical" evidence="1">
    <location>
        <begin position="255"/>
        <end position="280"/>
    </location>
</feature>
<evidence type="ECO:0000256" key="1">
    <source>
        <dbReference type="SAM" id="Phobius"/>
    </source>
</evidence>
<dbReference type="AlphaFoldDB" id="A0A934WUF0"/>
<keyword evidence="1" id="KW-1133">Transmembrane helix</keyword>
<dbReference type="EMBL" id="JAEQMG010000173">
    <property type="protein sequence ID" value="MBK6090070.1"/>
    <property type="molecule type" value="Genomic_DNA"/>
</dbReference>
<reference evidence="2" key="1">
    <citation type="submission" date="2021-01" db="EMBL/GenBank/DDBJ databases">
        <title>Genome public.</title>
        <authorList>
            <person name="Liu C."/>
            <person name="Sun Q."/>
        </authorList>
    </citation>
    <scope>NUCLEOTIDE SEQUENCE</scope>
    <source>
        <strain evidence="2">M6</strain>
    </source>
</reference>
<keyword evidence="1" id="KW-0472">Membrane</keyword>
<feature type="transmembrane region" description="Helical" evidence="1">
    <location>
        <begin position="420"/>
        <end position="446"/>
    </location>
</feature>
<feature type="transmembrane region" description="Helical" evidence="1">
    <location>
        <begin position="155"/>
        <end position="182"/>
    </location>
</feature>
<evidence type="ECO:0000313" key="2">
    <source>
        <dbReference type="EMBL" id="MBK6090070.1"/>
    </source>
</evidence>
<feature type="transmembrane region" description="Helical" evidence="1">
    <location>
        <begin position="495"/>
        <end position="521"/>
    </location>
</feature>
<protein>
    <submittedName>
        <fullName evidence="2">Uncharacterized protein</fullName>
    </submittedName>
</protein>
<feature type="transmembrane region" description="Helical" evidence="1">
    <location>
        <begin position="194"/>
        <end position="213"/>
    </location>
</feature>
<keyword evidence="3" id="KW-1185">Reference proteome</keyword>
<dbReference type="RefSeq" id="WP_201428762.1">
    <property type="nucleotide sequence ID" value="NZ_JAEQMG010000173.1"/>
</dbReference>
<sequence>MSDQKVTGEFSKVRKLISVLEKCNGNSKIGGSEALISPRAAKILAALGLVFLTAALAAAAFFAEPFISPYISLSDFTKFLMLILLLFSLVLSVKNIVTVLYTADDLPVLLPMPFSASQIVVAKLTVTLKFPVVLSLILINSSFFGFGLRAGMGAAFYIGTVLSSFLIPVTGLAVAALMTVVIFKCCGFIRNRDIMVAIGGILTIVLTVGYLIVNSILSSNDSPDAALGALSMVAGLSDCFPNVAFMSGFMFDGSIMGLLISLGITAAVIALALLAIKLFYLSTALSMQNTGTAKKPVEESMLSARKKRSVLKALTSYEAKNARRNPSYMIYGFAMTFIWPLFLVLPFAFGKNAIFNSVNGSFSTSAVPICALLLGVVASCFACGLNNLAGTAFSREGESFYILRAMPLDFKDYYKSKLRFSMLICSLGSVSYILILGIVCMVTGIVPITGSWVFLYSAFVCVLCNLIFVNRMLVSNAKSPVFSRDSETEISRKLGGINAVALIVGFVMYIALFVLIIIAMIPELSAIFLNSTTVTIALVSVAVFALTILAVAVAVNKTSVKKAEKSLMIIE</sequence>
<feature type="transmembrane region" description="Helical" evidence="1">
    <location>
        <begin position="527"/>
        <end position="555"/>
    </location>
</feature>
<dbReference type="Proteomes" id="UP000633365">
    <property type="component" value="Unassembled WGS sequence"/>
</dbReference>
<gene>
    <name evidence="2" type="ORF">JKK62_15700</name>
</gene>
<feature type="transmembrane region" description="Helical" evidence="1">
    <location>
        <begin position="43"/>
        <end position="67"/>
    </location>
</feature>
<keyword evidence="1" id="KW-0812">Transmembrane</keyword>
<feature type="transmembrane region" description="Helical" evidence="1">
    <location>
        <begin position="452"/>
        <end position="474"/>
    </location>
</feature>
<accession>A0A934WUF0</accession>